<accession>A0AA38ZC48</accession>
<keyword evidence="3" id="KW-1185">Reference proteome</keyword>
<dbReference type="GO" id="GO:0006950">
    <property type="term" value="P:response to stress"/>
    <property type="evidence" value="ECO:0007669"/>
    <property type="project" value="TreeGrafter"/>
</dbReference>
<feature type="region of interest" description="Disordered" evidence="1">
    <location>
        <begin position="425"/>
        <end position="450"/>
    </location>
</feature>
<comment type="caution">
    <text evidence="2">The sequence shown here is derived from an EMBL/GenBank/DDBJ whole genome shotgun (WGS) entry which is preliminary data.</text>
</comment>
<evidence type="ECO:0000256" key="1">
    <source>
        <dbReference type="SAM" id="MobiDB-lite"/>
    </source>
</evidence>
<dbReference type="PANTHER" id="PTHR34659">
    <property type="entry name" value="BNAA05G11610D PROTEIN"/>
    <property type="match status" value="1"/>
</dbReference>
<dbReference type="PANTHER" id="PTHR34659:SF8">
    <property type="entry name" value="(RAPE) HYPOTHETICAL PROTEIN"/>
    <property type="match status" value="1"/>
</dbReference>
<organism evidence="2 3">
    <name type="scientific">Vitis rotundifolia</name>
    <name type="common">Muscadine grape</name>
    <dbReference type="NCBI Taxonomy" id="103349"/>
    <lineage>
        <taxon>Eukaryota</taxon>
        <taxon>Viridiplantae</taxon>
        <taxon>Streptophyta</taxon>
        <taxon>Embryophyta</taxon>
        <taxon>Tracheophyta</taxon>
        <taxon>Spermatophyta</taxon>
        <taxon>Magnoliopsida</taxon>
        <taxon>eudicotyledons</taxon>
        <taxon>Gunneridae</taxon>
        <taxon>Pentapetalae</taxon>
        <taxon>rosids</taxon>
        <taxon>Vitales</taxon>
        <taxon>Vitaceae</taxon>
        <taxon>Viteae</taxon>
        <taxon>Vitis</taxon>
    </lineage>
</organism>
<protein>
    <submittedName>
        <fullName evidence="2">Uncharacterized protein</fullName>
    </submittedName>
</protein>
<evidence type="ECO:0000313" key="3">
    <source>
        <dbReference type="Proteomes" id="UP001168098"/>
    </source>
</evidence>
<dbReference type="Proteomes" id="UP001168098">
    <property type="component" value="Unassembled WGS sequence"/>
</dbReference>
<name>A0AA38ZC48_VITRO</name>
<reference evidence="2 3" key="1">
    <citation type="journal article" date="2023" name="BMC Biotechnol.">
        <title>Vitis rotundifolia cv Carlos genome sequencing.</title>
        <authorList>
            <person name="Huff M."/>
            <person name="Hulse-Kemp A."/>
            <person name="Scheffler B."/>
            <person name="Youngblood R."/>
            <person name="Simpson S."/>
            <person name="Babiker E."/>
            <person name="Staton M."/>
        </authorList>
    </citation>
    <scope>NUCLEOTIDE SEQUENCE [LARGE SCALE GENOMIC DNA]</scope>
    <source>
        <tissue evidence="2">Leaf</tissue>
    </source>
</reference>
<sequence length="459" mass="51073">MDFKGITWVGNMYQKFETICLEVEDIMYQDTVKYFENHVKYVEDQVETVGESVKKFCSEIVQDLLLPDSLEVTDSNLSLDQHDNVKLCKKPKVGIKEEAKVGIKEEPKVGIKEEAKVSIKEEFIKFDIDRLTEHSEIADLNEDVEHKSSFTGLHGVNNLFQSYSGNSVRGACSDLHLVQNDDGVMCKNLDAGIKRNPVKVSQFPIEVSGVIAPMSGDVSRLPSSLNENCENKCNQMAITSLPASVEITECNLEGAICNEIADVTAISVDLPSVPLVESVGKEGREMVFSSRGGLSLELNAGNIPMDNGVGSLIGSFRDIQHNETAEKEDLLSHSEGSDGWNIDAIEINDVIEQGIETTKDLLDKMKLEDACVMVDGDELHVVSHKEGKVWLVKKKLRNAFYSKRRLARKEYERLAVWHRVIDSESNQPGAEGLTPSPSTDSDKRTSPDDDFCQSEWELL</sequence>
<dbReference type="AlphaFoldDB" id="A0AA38ZC48"/>
<dbReference type="GO" id="GO:0005776">
    <property type="term" value="C:autophagosome"/>
    <property type="evidence" value="ECO:0007669"/>
    <property type="project" value="TreeGrafter"/>
</dbReference>
<evidence type="ECO:0000313" key="2">
    <source>
        <dbReference type="EMBL" id="KAJ9686177.1"/>
    </source>
</evidence>
<dbReference type="GO" id="GO:0061908">
    <property type="term" value="C:phagophore"/>
    <property type="evidence" value="ECO:0007669"/>
    <property type="project" value="TreeGrafter"/>
</dbReference>
<proteinExistence type="predicted"/>
<dbReference type="EMBL" id="JARBHA010000012">
    <property type="protein sequence ID" value="KAJ9686177.1"/>
    <property type="molecule type" value="Genomic_DNA"/>
</dbReference>
<dbReference type="InterPro" id="IPR053273">
    <property type="entry name" value="CST_Regulator"/>
</dbReference>
<gene>
    <name evidence="2" type="ORF">PVL29_015191</name>
</gene>